<organism evidence="1 2">
    <name type="scientific">Bacillus thuringiensis serovar mexicanensis</name>
    <dbReference type="NCBI Taxonomy" id="180868"/>
    <lineage>
        <taxon>Bacteria</taxon>
        <taxon>Bacillati</taxon>
        <taxon>Bacillota</taxon>
        <taxon>Bacilli</taxon>
        <taxon>Bacillales</taxon>
        <taxon>Bacillaceae</taxon>
        <taxon>Bacillus</taxon>
        <taxon>Bacillus cereus group</taxon>
    </lineage>
</organism>
<dbReference type="RefSeq" id="WP_000811442.1">
    <property type="nucleotide sequence ID" value="NZ_NFCF01000051.1"/>
</dbReference>
<accession>A0A242WDY6</accession>
<comment type="caution">
    <text evidence="1">The sequence shown here is derived from an EMBL/GenBank/DDBJ whole genome shotgun (WGS) entry which is preliminary data.</text>
</comment>
<name>A0A242WDY6_BACTU</name>
<sequence>MKQLILEDVVESFDYTATNTIDKFLKCNSIMRPSVEFYDKDEKWKLRWFEAKSEGEVIEMVKKKYGKIRGYQKVLYLKHVMFHKGIVKYIYILRICNFGRNE</sequence>
<dbReference type="AlphaFoldDB" id="A0A242WDY6"/>
<evidence type="ECO:0000313" key="1">
    <source>
        <dbReference type="EMBL" id="OTW52822.1"/>
    </source>
</evidence>
<protein>
    <submittedName>
        <fullName evidence="1">Uncharacterized protein</fullName>
    </submittedName>
</protein>
<gene>
    <name evidence="1" type="ORF">BK699_05485</name>
</gene>
<reference evidence="1 2" key="1">
    <citation type="submission" date="2016-10" db="EMBL/GenBank/DDBJ databases">
        <title>Comparative genomics of Bacillus thuringiensis reveals a path to pathogens against multiple invertebrate hosts.</title>
        <authorList>
            <person name="Zheng J."/>
            <person name="Gao Q."/>
            <person name="Liu H."/>
            <person name="Peng D."/>
            <person name="Ruan L."/>
            <person name="Sun M."/>
        </authorList>
    </citation>
    <scope>NUCLEOTIDE SEQUENCE [LARGE SCALE GENOMIC DNA]</scope>
    <source>
        <strain evidence="1">BGSC 4AC1</strain>
    </source>
</reference>
<dbReference type="Proteomes" id="UP000195152">
    <property type="component" value="Unassembled WGS sequence"/>
</dbReference>
<dbReference type="EMBL" id="NFCF01000051">
    <property type="protein sequence ID" value="OTW52822.1"/>
    <property type="molecule type" value="Genomic_DNA"/>
</dbReference>
<proteinExistence type="predicted"/>
<evidence type="ECO:0000313" key="2">
    <source>
        <dbReference type="Proteomes" id="UP000195152"/>
    </source>
</evidence>